<evidence type="ECO:0000313" key="1">
    <source>
        <dbReference type="EMBL" id="EFJ39477.1"/>
    </source>
</evidence>
<dbReference type="RefSeq" id="XP_002959459.1">
    <property type="nucleotide sequence ID" value="XM_002959413.1"/>
</dbReference>
<name>D8ULC2_VOLCA</name>
<dbReference type="EMBL" id="GL378546">
    <property type="protein sequence ID" value="EFJ39477.1"/>
    <property type="molecule type" value="Genomic_DNA"/>
</dbReference>
<keyword evidence="2" id="KW-1185">Reference proteome</keyword>
<organism evidence="2">
    <name type="scientific">Volvox carteri f. nagariensis</name>
    <dbReference type="NCBI Taxonomy" id="3068"/>
    <lineage>
        <taxon>Eukaryota</taxon>
        <taxon>Viridiplantae</taxon>
        <taxon>Chlorophyta</taxon>
        <taxon>core chlorophytes</taxon>
        <taxon>Chlorophyceae</taxon>
        <taxon>CS clade</taxon>
        <taxon>Chlamydomonadales</taxon>
        <taxon>Volvocaceae</taxon>
        <taxon>Volvox</taxon>
    </lineage>
</organism>
<accession>D8ULC2</accession>
<reference evidence="1 2" key="1">
    <citation type="journal article" date="2010" name="Science">
        <title>Genomic analysis of organismal complexity in the multicellular green alga Volvox carteri.</title>
        <authorList>
            <person name="Prochnik S.E."/>
            <person name="Umen J."/>
            <person name="Nedelcu A.M."/>
            <person name="Hallmann A."/>
            <person name="Miller S.M."/>
            <person name="Nishii I."/>
            <person name="Ferris P."/>
            <person name="Kuo A."/>
            <person name="Mitros T."/>
            <person name="Fritz-Laylin L.K."/>
            <person name="Hellsten U."/>
            <person name="Chapman J."/>
            <person name="Simakov O."/>
            <person name="Rensing S.A."/>
            <person name="Terry A."/>
            <person name="Pangilinan J."/>
            <person name="Kapitonov V."/>
            <person name="Jurka J."/>
            <person name="Salamov A."/>
            <person name="Shapiro H."/>
            <person name="Schmutz J."/>
            <person name="Grimwood J."/>
            <person name="Lindquist E."/>
            <person name="Lucas S."/>
            <person name="Grigoriev I.V."/>
            <person name="Schmitt R."/>
            <person name="Kirk D."/>
            <person name="Rokhsar D.S."/>
        </authorList>
    </citation>
    <scope>NUCLEOTIDE SEQUENCE [LARGE SCALE GENOMIC DNA]</scope>
    <source>
        <strain evidence="2">f. Nagariensis / Eve</strain>
    </source>
</reference>
<proteinExistence type="predicted"/>
<protein>
    <recommendedName>
        <fullName evidence="3">Protein kinase domain-containing protein</fullName>
    </recommendedName>
</protein>
<sequence>MVQEQRAFMRTVASESNHSDPAREVEALEALRASAFLTQLWSSVMGLYDYTLLLEYCPYGLLEGLLRVNRSGAVAIGNVSLHVMLYAICKYSTSYRPRKLKSRATRERQGCDGDVLGDLFDDDENAETNAG</sequence>
<dbReference type="AlphaFoldDB" id="D8ULC2"/>
<dbReference type="GeneID" id="9621304"/>
<evidence type="ECO:0000313" key="2">
    <source>
        <dbReference type="Proteomes" id="UP000001058"/>
    </source>
</evidence>
<dbReference type="Proteomes" id="UP000001058">
    <property type="component" value="Unassembled WGS sequence"/>
</dbReference>
<dbReference type="KEGG" id="vcn:VOLCADRAFT_100920"/>
<dbReference type="InParanoid" id="D8ULC2"/>
<gene>
    <name evidence="1" type="ORF">VOLCADRAFT_100920</name>
</gene>
<evidence type="ECO:0008006" key="3">
    <source>
        <dbReference type="Google" id="ProtNLM"/>
    </source>
</evidence>